<dbReference type="EMBL" id="JAQOUE010000001">
    <property type="protein sequence ID" value="MDT7041191.1"/>
    <property type="molecule type" value="Genomic_DNA"/>
</dbReference>
<gene>
    <name evidence="2" type="ORF">PPG34_02435</name>
</gene>
<evidence type="ECO:0000313" key="3">
    <source>
        <dbReference type="Proteomes" id="UP001250932"/>
    </source>
</evidence>
<comment type="caution">
    <text evidence="2">The sequence shown here is derived from an EMBL/GenBank/DDBJ whole genome shotgun (WGS) entry which is preliminary data.</text>
</comment>
<proteinExistence type="predicted"/>
<protein>
    <submittedName>
        <fullName evidence="2">Uncharacterized protein</fullName>
    </submittedName>
</protein>
<organism evidence="2 3">
    <name type="scientific">Candidatus Nitronereus thalassa</name>
    <dbReference type="NCBI Taxonomy" id="3020898"/>
    <lineage>
        <taxon>Bacteria</taxon>
        <taxon>Pseudomonadati</taxon>
        <taxon>Nitrospirota</taxon>
        <taxon>Nitrospiria</taxon>
        <taxon>Nitrospirales</taxon>
        <taxon>Nitrospiraceae</taxon>
        <taxon>Candidatus Nitronereus</taxon>
    </lineage>
</organism>
<dbReference type="RefSeq" id="WP_313831547.1">
    <property type="nucleotide sequence ID" value="NZ_JAQOUE010000001.1"/>
</dbReference>
<keyword evidence="1" id="KW-0175">Coiled coil</keyword>
<keyword evidence="3" id="KW-1185">Reference proteome</keyword>
<name>A0ABU3K465_9BACT</name>
<reference evidence="2 3" key="1">
    <citation type="journal article" date="2023" name="ISME J.">
        <title>Cultivation and genomic characterization of novel and ubiquitous marine nitrite-oxidizing bacteria from the Nitrospirales.</title>
        <authorList>
            <person name="Mueller A.J."/>
            <person name="Daebeler A."/>
            <person name="Herbold C.W."/>
            <person name="Kirkegaard R.H."/>
            <person name="Daims H."/>
        </authorList>
    </citation>
    <scope>NUCLEOTIDE SEQUENCE [LARGE SCALE GENOMIC DNA]</scope>
    <source>
        <strain evidence="2 3">EB</strain>
    </source>
</reference>
<accession>A0ABU3K465</accession>
<evidence type="ECO:0000256" key="1">
    <source>
        <dbReference type="SAM" id="Coils"/>
    </source>
</evidence>
<sequence length="129" mass="15017">MYWIKVLVTSVVLISLVGLGQAKIFPTDHPPHISNELAAEEHWETSELYEEELVRLEVKVGHLEKRIERFTKKPYLDIKGFKRESAKLLIEAYNSEIADLRMHITWHNTQAKRLSEMSSSDEKKALRDS</sequence>
<dbReference type="Proteomes" id="UP001250932">
    <property type="component" value="Unassembled WGS sequence"/>
</dbReference>
<evidence type="ECO:0000313" key="2">
    <source>
        <dbReference type="EMBL" id="MDT7041191.1"/>
    </source>
</evidence>
<feature type="coiled-coil region" evidence="1">
    <location>
        <begin position="46"/>
        <end position="73"/>
    </location>
</feature>